<keyword evidence="3" id="KW-0804">Transcription</keyword>
<evidence type="ECO:0000256" key="3">
    <source>
        <dbReference type="ARBA" id="ARBA00023163"/>
    </source>
</evidence>
<organism evidence="5 6">
    <name type="scientific">Micromonospora thermarum</name>
    <dbReference type="NCBI Taxonomy" id="2720024"/>
    <lineage>
        <taxon>Bacteria</taxon>
        <taxon>Bacillati</taxon>
        <taxon>Actinomycetota</taxon>
        <taxon>Actinomycetes</taxon>
        <taxon>Micromonosporales</taxon>
        <taxon>Micromonosporaceae</taxon>
        <taxon>Micromonospora</taxon>
    </lineage>
</organism>
<dbReference type="InterPro" id="IPR050204">
    <property type="entry name" value="AraC_XylS_family_regulators"/>
</dbReference>
<evidence type="ECO:0000313" key="5">
    <source>
        <dbReference type="EMBL" id="NJP33651.1"/>
    </source>
</evidence>
<dbReference type="PRINTS" id="PR00032">
    <property type="entry name" value="HTHARAC"/>
</dbReference>
<dbReference type="SMART" id="SM00342">
    <property type="entry name" value="HTH_ARAC"/>
    <property type="match status" value="1"/>
</dbReference>
<keyword evidence="6" id="KW-1185">Reference proteome</keyword>
<dbReference type="Proteomes" id="UP000783871">
    <property type="component" value="Unassembled WGS sequence"/>
</dbReference>
<dbReference type="InterPro" id="IPR020449">
    <property type="entry name" value="Tscrpt_reg_AraC-type_HTH"/>
</dbReference>
<dbReference type="PROSITE" id="PS00041">
    <property type="entry name" value="HTH_ARAC_FAMILY_1"/>
    <property type="match status" value="1"/>
</dbReference>
<dbReference type="InterPro" id="IPR018062">
    <property type="entry name" value="HTH_AraC-typ_CS"/>
</dbReference>
<evidence type="ECO:0000259" key="4">
    <source>
        <dbReference type="PROSITE" id="PS01124"/>
    </source>
</evidence>
<dbReference type="InterPro" id="IPR018060">
    <property type="entry name" value="HTH_AraC"/>
</dbReference>
<dbReference type="Gene3D" id="1.10.10.60">
    <property type="entry name" value="Homeodomain-like"/>
    <property type="match status" value="2"/>
</dbReference>
<dbReference type="RefSeq" id="WP_168002016.1">
    <property type="nucleotide sequence ID" value="NZ_JAATEO010000017.1"/>
</dbReference>
<evidence type="ECO:0000256" key="2">
    <source>
        <dbReference type="ARBA" id="ARBA00023125"/>
    </source>
</evidence>
<feature type="domain" description="HTH araC/xylS-type" evidence="4">
    <location>
        <begin position="10"/>
        <end position="108"/>
    </location>
</feature>
<reference evidence="5 6" key="1">
    <citation type="submission" date="2020-03" db="EMBL/GenBank/DDBJ databases">
        <title>WGS of actinomycetes isolated from Thailand.</title>
        <authorList>
            <person name="Thawai C."/>
        </authorList>
    </citation>
    <scope>NUCLEOTIDE SEQUENCE [LARGE SCALE GENOMIC DNA]</scope>
    <source>
        <strain evidence="5 6">HSS6-12</strain>
    </source>
</reference>
<protein>
    <submittedName>
        <fullName evidence="5">Helix-turn-helix transcriptional regulator</fullName>
    </submittedName>
</protein>
<dbReference type="PANTHER" id="PTHR46796">
    <property type="entry name" value="HTH-TYPE TRANSCRIPTIONAL ACTIVATOR RHAS-RELATED"/>
    <property type="match status" value="1"/>
</dbReference>
<keyword evidence="1" id="KW-0805">Transcription regulation</keyword>
<dbReference type="InterPro" id="IPR009057">
    <property type="entry name" value="Homeodomain-like_sf"/>
</dbReference>
<dbReference type="Pfam" id="PF12833">
    <property type="entry name" value="HTH_18"/>
    <property type="match status" value="1"/>
</dbReference>
<evidence type="ECO:0000313" key="6">
    <source>
        <dbReference type="Proteomes" id="UP000783871"/>
    </source>
</evidence>
<dbReference type="SUPFAM" id="SSF46689">
    <property type="entry name" value="Homeodomain-like"/>
    <property type="match status" value="2"/>
</dbReference>
<gene>
    <name evidence="5" type="ORF">HCJ94_17090</name>
</gene>
<dbReference type="EMBL" id="JAATEO010000017">
    <property type="protein sequence ID" value="NJP33651.1"/>
    <property type="molecule type" value="Genomic_DNA"/>
</dbReference>
<proteinExistence type="predicted"/>
<sequence length="261" mass="28479">MSHSVEKVAERVIELMHNDLSRQLTIDEMARTAMFSKFHFSRIFQKATGVTPARFLSALRLQRAKHLLVSTSMTVADISIQVGYTSVGTFSSRFSRSVGLSPTTYRRLGGFTPQVPVMDHALPESATGSVSGAIRASSSHEPALIFAGLFPDRIPEGRPVRCAIMREPGRLHLDRVPEGEWYLLAHSVAGNDPEDSLAEPYPACVGSVGPLTVRRGTVTRSRDLQLSPTRSVDPPVLLALLDVRRAAVHEQSRRELAGAAA</sequence>
<evidence type="ECO:0000256" key="1">
    <source>
        <dbReference type="ARBA" id="ARBA00023015"/>
    </source>
</evidence>
<accession>A0ABX0ZC26</accession>
<name>A0ABX0ZC26_9ACTN</name>
<dbReference type="PROSITE" id="PS01124">
    <property type="entry name" value="HTH_ARAC_FAMILY_2"/>
    <property type="match status" value="1"/>
</dbReference>
<keyword evidence="2" id="KW-0238">DNA-binding</keyword>
<comment type="caution">
    <text evidence="5">The sequence shown here is derived from an EMBL/GenBank/DDBJ whole genome shotgun (WGS) entry which is preliminary data.</text>
</comment>